<sequence length="419" mass="45860">MARTKRAQPGRESRAAYAASQPLFEALRTACVRVGEQSQNLAIARDMVQQLHIKLPETGSHAEYASYERSIDGAVKAWRAATESYAEIFAALAKVTAAQPSEGKQARHGHTDFAAMARTSAAAKTAAHAFELYEKPAKMDAANGLVQEGKAEDKASDGESDSDSDSASSRSSTSKPDETRHVKSNATSNPALPGKRPLPEESPQNDDSYQPPQKVQRLNGNIGKPAKDQATPVEEGAGKLDVEHGGSAMNGSKARYDKRRERQQRNRALKPMQQGAWSKNAGSGSDRRENALKPAHDPGFTSLSGGMKQEPDPRHASEEKKVPGVEYEDVSAEVEARLKAKEKAKEDKKKEKKRKRESGDSFPAELEESKPEKRSKKKRKAEDGESEVIASKEKQRKHDRAADEALNGERSKKRKKAKI</sequence>
<dbReference type="Proteomes" id="UP001281147">
    <property type="component" value="Unassembled WGS sequence"/>
</dbReference>
<evidence type="ECO:0000313" key="1">
    <source>
        <dbReference type="EMBL" id="KAK3703933.1"/>
    </source>
</evidence>
<reference evidence="1" key="1">
    <citation type="submission" date="2023-07" db="EMBL/GenBank/DDBJ databases">
        <title>Black Yeasts Isolated from many extreme environments.</title>
        <authorList>
            <person name="Coleine C."/>
            <person name="Stajich J.E."/>
            <person name="Selbmann L."/>
        </authorList>
    </citation>
    <scope>NUCLEOTIDE SEQUENCE</scope>
    <source>
        <strain evidence="1">CCFEE 5714</strain>
    </source>
</reference>
<gene>
    <name evidence="1" type="ORF">LTR37_014151</name>
</gene>
<name>A0ACC3MVY2_9PEZI</name>
<dbReference type="EMBL" id="JAUTXU010000145">
    <property type="protein sequence ID" value="KAK3703933.1"/>
    <property type="molecule type" value="Genomic_DNA"/>
</dbReference>
<comment type="caution">
    <text evidence="1">The sequence shown here is derived from an EMBL/GenBank/DDBJ whole genome shotgun (WGS) entry which is preliminary data.</text>
</comment>
<evidence type="ECO:0000313" key="2">
    <source>
        <dbReference type="Proteomes" id="UP001281147"/>
    </source>
</evidence>
<accession>A0ACC3MVY2</accession>
<proteinExistence type="predicted"/>
<organism evidence="1 2">
    <name type="scientific">Vermiconidia calcicola</name>
    <dbReference type="NCBI Taxonomy" id="1690605"/>
    <lineage>
        <taxon>Eukaryota</taxon>
        <taxon>Fungi</taxon>
        <taxon>Dikarya</taxon>
        <taxon>Ascomycota</taxon>
        <taxon>Pezizomycotina</taxon>
        <taxon>Dothideomycetes</taxon>
        <taxon>Dothideomycetidae</taxon>
        <taxon>Mycosphaerellales</taxon>
        <taxon>Extremaceae</taxon>
        <taxon>Vermiconidia</taxon>
    </lineage>
</organism>
<protein>
    <submittedName>
        <fullName evidence="1">Uncharacterized protein</fullName>
    </submittedName>
</protein>
<keyword evidence="2" id="KW-1185">Reference proteome</keyword>